<reference evidence="1" key="2">
    <citation type="submission" date="2020-05" db="UniProtKB">
        <authorList>
            <consortium name="EnsemblMetazoa"/>
        </authorList>
    </citation>
    <scope>IDENTIFICATION</scope>
    <source>
        <strain evidence="1">MINIMUS1</strain>
    </source>
</reference>
<evidence type="ECO:0000313" key="1">
    <source>
        <dbReference type="EnsemblMetazoa" id="AMIN014415-PA"/>
    </source>
</evidence>
<organism evidence="1 2">
    <name type="scientific">Anopheles minimus</name>
    <dbReference type="NCBI Taxonomy" id="112268"/>
    <lineage>
        <taxon>Eukaryota</taxon>
        <taxon>Metazoa</taxon>
        <taxon>Ecdysozoa</taxon>
        <taxon>Arthropoda</taxon>
        <taxon>Hexapoda</taxon>
        <taxon>Insecta</taxon>
        <taxon>Pterygota</taxon>
        <taxon>Neoptera</taxon>
        <taxon>Endopterygota</taxon>
        <taxon>Diptera</taxon>
        <taxon>Nematocera</taxon>
        <taxon>Culicoidea</taxon>
        <taxon>Culicidae</taxon>
        <taxon>Anophelinae</taxon>
        <taxon>Anopheles</taxon>
    </lineage>
</organism>
<keyword evidence="2" id="KW-1185">Reference proteome</keyword>
<evidence type="ECO:0000313" key="2">
    <source>
        <dbReference type="Proteomes" id="UP000075920"/>
    </source>
</evidence>
<reference evidence="2" key="1">
    <citation type="submission" date="2013-03" db="EMBL/GenBank/DDBJ databases">
        <title>The Genome Sequence of Anopheles minimus MINIMUS1.</title>
        <authorList>
            <consortium name="The Broad Institute Genomics Platform"/>
            <person name="Neafsey D.E."/>
            <person name="Walton C."/>
            <person name="Walker B."/>
            <person name="Young S.K."/>
            <person name="Zeng Q."/>
            <person name="Gargeya S."/>
            <person name="Fitzgerald M."/>
            <person name="Haas B."/>
            <person name="Abouelleil A."/>
            <person name="Allen A.W."/>
            <person name="Alvarado L."/>
            <person name="Arachchi H.M."/>
            <person name="Berlin A.M."/>
            <person name="Chapman S.B."/>
            <person name="Gainer-Dewar J."/>
            <person name="Goldberg J."/>
            <person name="Griggs A."/>
            <person name="Gujja S."/>
            <person name="Hansen M."/>
            <person name="Howarth C."/>
            <person name="Imamovic A."/>
            <person name="Ireland A."/>
            <person name="Larimer J."/>
            <person name="McCowan C."/>
            <person name="Murphy C."/>
            <person name="Pearson M."/>
            <person name="Poon T.W."/>
            <person name="Priest M."/>
            <person name="Roberts A."/>
            <person name="Saif S."/>
            <person name="Shea T."/>
            <person name="Sisk P."/>
            <person name="Sykes S."/>
            <person name="Wortman J."/>
            <person name="Nusbaum C."/>
            <person name="Birren B."/>
        </authorList>
    </citation>
    <scope>NUCLEOTIDE SEQUENCE [LARGE SCALE GENOMIC DNA]</scope>
    <source>
        <strain evidence="2">MINIMUS1</strain>
    </source>
</reference>
<dbReference type="EnsemblMetazoa" id="AMIN014415-RA">
    <property type="protein sequence ID" value="AMIN014415-PA"/>
    <property type="gene ID" value="AMIN014415"/>
</dbReference>
<dbReference type="VEuPathDB" id="VectorBase:AMIN014415"/>
<accession>A0A182WNZ6</accession>
<proteinExistence type="predicted"/>
<protein>
    <submittedName>
        <fullName evidence="1">Uncharacterized protein</fullName>
    </submittedName>
</protein>
<dbReference type="Proteomes" id="UP000075920">
    <property type="component" value="Unassembled WGS sequence"/>
</dbReference>
<sequence>VQTPCETDAARLVARGSLSVGLVFPCVSIKSPSTGVWISSSRCVLLFSRPHVFVTVSLAAFAVVCKTKQGE</sequence>
<name>A0A182WNZ6_9DIPT</name>
<dbReference type="AlphaFoldDB" id="A0A182WNZ6"/>